<dbReference type="GO" id="GO:0005737">
    <property type="term" value="C:cytoplasm"/>
    <property type="evidence" value="ECO:0007669"/>
    <property type="project" value="TreeGrafter"/>
</dbReference>
<dbReference type="InterPro" id="IPR011029">
    <property type="entry name" value="DEATH-like_dom_sf"/>
</dbReference>
<reference evidence="8 9" key="1">
    <citation type="journal article" date="2018" name="Sci. Rep.">
        <title>Comparative analysis of the Pocillopora damicornis genome highlights role of immune system in coral evolution.</title>
        <authorList>
            <person name="Cunning R."/>
            <person name="Bay R.A."/>
            <person name="Gillette P."/>
            <person name="Baker A.C."/>
            <person name="Traylor-Knowles N."/>
        </authorList>
    </citation>
    <scope>NUCLEOTIDE SEQUENCE [LARGE SCALE GENOMIC DNA]</scope>
    <source>
        <strain evidence="8">RSMAS</strain>
        <tissue evidence="8">Whole animal</tissue>
    </source>
</reference>
<dbReference type="CDD" id="cd01670">
    <property type="entry name" value="Death"/>
    <property type="match status" value="1"/>
</dbReference>
<dbReference type="SUPFAM" id="SSF55550">
    <property type="entry name" value="SH2 domain"/>
    <property type="match status" value="2"/>
</dbReference>
<keyword evidence="9" id="KW-1185">Reference proteome</keyword>
<dbReference type="GO" id="GO:0030971">
    <property type="term" value="F:receptor tyrosine kinase binding"/>
    <property type="evidence" value="ECO:0007669"/>
    <property type="project" value="TreeGrafter"/>
</dbReference>
<protein>
    <submittedName>
        <fullName evidence="8">Uncharacterized protein</fullName>
    </submittedName>
</protein>
<dbReference type="SUPFAM" id="SSF54236">
    <property type="entry name" value="Ubiquitin-like"/>
    <property type="match status" value="2"/>
</dbReference>
<evidence type="ECO:0000256" key="3">
    <source>
        <dbReference type="PROSITE-ProRule" id="PRU00191"/>
    </source>
</evidence>
<dbReference type="STRING" id="46731.A0A3M6T9W0"/>
<dbReference type="PANTHER" id="PTHR19969:SF5">
    <property type="entry name" value="CRK-LIKE PROTEIN"/>
    <property type="match status" value="1"/>
</dbReference>
<dbReference type="Pfam" id="PF00240">
    <property type="entry name" value="ubiquitin"/>
    <property type="match status" value="2"/>
</dbReference>
<dbReference type="Gene3D" id="3.10.20.90">
    <property type="entry name" value="Phosphatidylinositol 3-kinase Catalytic Subunit, Chain A, domain 1"/>
    <property type="match status" value="2"/>
</dbReference>
<name>A0A3M6T9W0_POCDA</name>
<dbReference type="PRINTS" id="PR00401">
    <property type="entry name" value="SH2DOMAIN"/>
</dbReference>
<dbReference type="OrthoDB" id="5958264at2759"/>
<dbReference type="Gene3D" id="3.30.505.10">
    <property type="entry name" value="SH2 domain"/>
    <property type="match status" value="2"/>
</dbReference>
<evidence type="ECO:0000256" key="2">
    <source>
        <dbReference type="ARBA" id="ARBA00022999"/>
    </source>
</evidence>
<dbReference type="SMART" id="SM00252">
    <property type="entry name" value="SH2"/>
    <property type="match status" value="2"/>
</dbReference>
<dbReference type="InterPro" id="IPR000626">
    <property type="entry name" value="Ubiquitin-like_dom"/>
</dbReference>
<evidence type="ECO:0000259" key="5">
    <source>
        <dbReference type="PROSITE" id="PS50001"/>
    </source>
</evidence>
<dbReference type="InterPro" id="IPR000980">
    <property type="entry name" value="SH2"/>
</dbReference>
<feature type="compositionally biased region" description="Low complexity" evidence="4">
    <location>
        <begin position="626"/>
        <end position="648"/>
    </location>
</feature>
<dbReference type="InterPro" id="IPR029071">
    <property type="entry name" value="Ubiquitin-like_domsf"/>
</dbReference>
<dbReference type="Pfam" id="PF00017">
    <property type="entry name" value="SH2"/>
    <property type="match status" value="2"/>
</dbReference>
<dbReference type="InterPro" id="IPR032171">
    <property type="entry name" value="COR-A"/>
</dbReference>
<evidence type="ECO:0000259" key="6">
    <source>
        <dbReference type="PROSITE" id="PS50017"/>
    </source>
</evidence>
<dbReference type="SMART" id="SM00213">
    <property type="entry name" value="UBQ"/>
    <property type="match status" value="2"/>
</dbReference>
<proteinExistence type="predicted"/>
<dbReference type="PROSITE" id="PS50053">
    <property type="entry name" value="UBIQUITIN_2"/>
    <property type="match status" value="2"/>
</dbReference>
<dbReference type="InterPro" id="IPR027417">
    <property type="entry name" value="P-loop_NTPase"/>
</dbReference>
<keyword evidence="2 3" id="KW-0727">SH2 domain</keyword>
<evidence type="ECO:0000313" key="8">
    <source>
        <dbReference type="EMBL" id="RMX38098.1"/>
    </source>
</evidence>
<feature type="domain" description="SH2" evidence="5">
    <location>
        <begin position="374"/>
        <end position="466"/>
    </location>
</feature>
<feature type="region of interest" description="Disordered" evidence="4">
    <location>
        <begin position="582"/>
        <end position="658"/>
    </location>
</feature>
<sequence>MMRVHVNLLDAKTIAVEVQSSDAVDKLKEVISQATGLPPTSQRLSQKRNGEEIDCHSIGVGYLIKPGSLIHVAYKQLNSVNSFFINAVTETGRVLKVTLEEGQSSTINDLRKKLSSRAMLGVPEHSLFLRQIDSPYQNKCLGKSFNSLDESGVNHGSVVYVQIHPWEKNWFHGKISCDQAEQIMSSASSGQFLVKESLSYPGDYIIFVCIDGKTSHWKVSWSRKMQFTVNDREYFDSISDMVAFYQNNTGYWLPIKLTKPVSRQEVTNGSTDDSLLCTGEDKNVSRGRLCTNLLSEINLTVVVGQETYSLLTSPFCQVDDLKKQVEELSGVPVDSQLIRLNDKALVMHKFFLRDHRILNNSTIHVQVHPWNEDWYVGKMSEKEIESVVKELGHVTDGMFLIRDSANSPGDYALLVWFQGKRQSYRVSYKNQSYNIDKKSHFGSLSQLVEHYKCQSGCLVTILTETVKFNKEKKGLIPPAILARGIKAQEAYSRALEHGKTCDIRVRVMLIGQDHAGKTSVKRSLMGDKFNRDEVSTAGVQMDPPLLGVGKKAWKPESVPNELPTTMCDHNTAQLVVRQLSGGHDELEKTSSKSAASDVHDEKSETKLSLSNGVHSKEEFDFKQNLSRTSIPSSGYGSSSSGDRSSRGSPTFPYFGSGEKNILGEPTSPVLQDEVFANDPEPFRHLSQEVMTLVERMLQQDNHSVGADQIWPVIWDFAGQSLYHALHPIFMSREAVYLLVSDLSKDLLQRADNCAKQTKQPGVRTATKGESSLDHLMKWMDLVHSFRNPTHNAVDPQGFAQPPVILVGTHADKVTGDPWDAMNKILESFEGKAFSSHIVDDKFVVDNTRAGQPFRHEDQNVQRLREKIISVASTLPHTKQLIPLQWLHVEKLLHHLARKGYKHITRMEFREVSNKICQFEVEEDSEELLHFLCDCGAVLYFKDESNLFNSLVILDPQWLISVFCEILRSVPGKRETMKIREHRRILAKDGILSKELIENTCKKLKLELSQEMLILIMEKSNLICHWNEQNGKVVYLVPSMLTAKPDEDISVLIGQGKLAPIYIKFSSGYVPYGVFCRFLVLFGQQSSPECPATPPKLFANAARFVVGQQSNYNLTLACFKSVITVHLVFEGKFEDGRETASICRHICSTVERTLKSLCVQHPWLHSMEWELCARCDLCMGEDEDPEGCSLHRARLCPHPDCSHFIPLVSKPLMCDRTYRSSSCLLSEEKLKPWVKYLRCTNQNPAQLQFKSGVVSHDDQLRLAHDVGNKWEQLCRILLNEKHREHIERDKTSLFDKCFATLCTWVGAQGSGATYDALGMALKTLMEEESDTEDLCTRYCLESQGVMESSV</sequence>
<dbReference type="PROSITE" id="PS50017">
    <property type="entry name" value="DEATH_DOMAIN"/>
    <property type="match status" value="1"/>
</dbReference>
<dbReference type="InterPro" id="IPR051184">
    <property type="entry name" value="Tyrosine-phos_adapter"/>
</dbReference>
<dbReference type="Pfam" id="PF16095">
    <property type="entry name" value="COR-A"/>
    <property type="match status" value="1"/>
</dbReference>
<feature type="domain" description="Death" evidence="6">
    <location>
        <begin position="1265"/>
        <end position="1323"/>
    </location>
</feature>
<dbReference type="GO" id="GO:0016477">
    <property type="term" value="P:cell migration"/>
    <property type="evidence" value="ECO:0007669"/>
    <property type="project" value="TreeGrafter"/>
</dbReference>
<evidence type="ECO:0000256" key="4">
    <source>
        <dbReference type="SAM" id="MobiDB-lite"/>
    </source>
</evidence>
<dbReference type="InterPro" id="IPR036388">
    <property type="entry name" value="WH-like_DNA-bd_sf"/>
</dbReference>
<dbReference type="InterPro" id="IPR036860">
    <property type="entry name" value="SH2_dom_sf"/>
</dbReference>
<dbReference type="SUPFAM" id="SSF52540">
    <property type="entry name" value="P-loop containing nucleoside triphosphate hydrolases"/>
    <property type="match status" value="1"/>
</dbReference>
<gene>
    <name evidence="8" type="ORF">pdam_00003124</name>
</gene>
<evidence type="ECO:0000313" key="9">
    <source>
        <dbReference type="Proteomes" id="UP000275408"/>
    </source>
</evidence>
<dbReference type="GO" id="GO:0007167">
    <property type="term" value="P:enzyme-linked receptor protein signaling pathway"/>
    <property type="evidence" value="ECO:0007669"/>
    <property type="project" value="TreeGrafter"/>
</dbReference>
<evidence type="ECO:0000256" key="1">
    <source>
        <dbReference type="ARBA" id="ARBA00022737"/>
    </source>
</evidence>
<dbReference type="CDD" id="cd17039">
    <property type="entry name" value="Ubl_ubiquitin_like"/>
    <property type="match status" value="2"/>
</dbReference>
<keyword evidence="1" id="KW-0677">Repeat</keyword>
<accession>A0A3M6T9W0</accession>
<dbReference type="Proteomes" id="UP000275408">
    <property type="component" value="Unassembled WGS sequence"/>
</dbReference>
<dbReference type="Gene3D" id="1.10.533.10">
    <property type="entry name" value="Death Domain, Fas"/>
    <property type="match status" value="1"/>
</dbReference>
<feature type="domain" description="SH2" evidence="5">
    <location>
        <begin position="170"/>
        <end position="261"/>
    </location>
</feature>
<comment type="caution">
    <text evidence="8">The sequence shown here is derived from an EMBL/GenBank/DDBJ whole genome shotgun (WGS) entry which is preliminary data.</text>
</comment>
<organism evidence="8 9">
    <name type="scientific">Pocillopora damicornis</name>
    <name type="common">Cauliflower coral</name>
    <name type="synonym">Millepora damicornis</name>
    <dbReference type="NCBI Taxonomy" id="46731"/>
    <lineage>
        <taxon>Eukaryota</taxon>
        <taxon>Metazoa</taxon>
        <taxon>Cnidaria</taxon>
        <taxon>Anthozoa</taxon>
        <taxon>Hexacorallia</taxon>
        <taxon>Scleractinia</taxon>
        <taxon>Astrocoeniina</taxon>
        <taxon>Pocilloporidae</taxon>
        <taxon>Pocillopora</taxon>
    </lineage>
</organism>
<dbReference type="PROSITE" id="PS50001">
    <property type="entry name" value="SH2"/>
    <property type="match status" value="2"/>
</dbReference>
<dbReference type="InterPro" id="IPR000488">
    <property type="entry name" value="Death_dom"/>
</dbReference>
<dbReference type="EMBL" id="RCHS01004051">
    <property type="protein sequence ID" value="RMX38098.1"/>
    <property type="molecule type" value="Genomic_DNA"/>
</dbReference>
<dbReference type="Pfam" id="PF08477">
    <property type="entry name" value="Roc"/>
    <property type="match status" value="1"/>
</dbReference>
<dbReference type="Gene3D" id="3.40.50.300">
    <property type="entry name" value="P-loop containing nucleotide triphosphate hydrolases"/>
    <property type="match status" value="1"/>
</dbReference>
<dbReference type="GO" id="GO:0035591">
    <property type="term" value="F:signaling adaptor activity"/>
    <property type="evidence" value="ECO:0007669"/>
    <property type="project" value="TreeGrafter"/>
</dbReference>
<feature type="domain" description="Ubiquitin-like" evidence="7">
    <location>
        <begin position="295"/>
        <end position="367"/>
    </location>
</feature>
<evidence type="ECO:0000259" key="7">
    <source>
        <dbReference type="PROSITE" id="PS50053"/>
    </source>
</evidence>
<feature type="domain" description="Ubiquitin-like" evidence="7">
    <location>
        <begin position="2"/>
        <end position="79"/>
    </location>
</feature>
<dbReference type="Gene3D" id="1.10.10.10">
    <property type="entry name" value="Winged helix-like DNA-binding domain superfamily/Winged helix DNA-binding domain"/>
    <property type="match status" value="1"/>
</dbReference>
<dbReference type="PANTHER" id="PTHR19969">
    <property type="entry name" value="SH2-SH3 ADAPTOR PROTEIN-RELATED"/>
    <property type="match status" value="1"/>
</dbReference>